<dbReference type="PATRIC" id="fig|1303.84.peg.2135"/>
<evidence type="ECO:0000313" key="1">
    <source>
        <dbReference type="EMBL" id="KXU03188.1"/>
    </source>
</evidence>
<sequence>MRGETQEQTLISIGELGQTITDIDVGAKDRIKAAELLGKRHRLWTDKSEVDISGTVVFANESDIPD</sequence>
<name>A0A139QL23_STROR</name>
<dbReference type="Gene3D" id="6.10.140.2160">
    <property type="match status" value="1"/>
</dbReference>
<dbReference type="AlphaFoldDB" id="A0A139QL23"/>
<protein>
    <submittedName>
        <fullName evidence="1">Phage terminase small subunit</fullName>
    </submittedName>
</protein>
<organism evidence="1 2">
    <name type="scientific">Streptococcus oralis</name>
    <dbReference type="NCBI Taxonomy" id="1303"/>
    <lineage>
        <taxon>Bacteria</taxon>
        <taxon>Bacillati</taxon>
        <taxon>Bacillota</taxon>
        <taxon>Bacilli</taxon>
        <taxon>Lactobacillales</taxon>
        <taxon>Streptococcaceae</taxon>
        <taxon>Streptococcus</taxon>
    </lineage>
</organism>
<evidence type="ECO:0000313" key="2">
    <source>
        <dbReference type="Proteomes" id="UP000070353"/>
    </source>
</evidence>
<proteinExistence type="predicted"/>
<dbReference type="Proteomes" id="UP000070353">
    <property type="component" value="Unassembled WGS sequence"/>
</dbReference>
<reference evidence="1 2" key="1">
    <citation type="submission" date="2016-01" db="EMBL/GenBank/DDBJ databases">
        <title>Highly variable Streptococcus oralis are common among viridans streptococci isolated from primates.</title>
        <authorList>
            <person name="Denapaite D."/>
            <person name="Rieger M."/>
            <person name="Koendgen S."/>
            <person name="Brueckner R."/>
            <person name="Ochigava I."/>
            <person name="Kappeler P."/>
            <person name="Maetz-Rensing K."/>
            <person name="Leendertz F."/>
            <person name="Hakenbeck R."/>
        </authorList>
    </citation>
    <scope>NUCLEOTIDE SEQUENCE [LARGE SCALE GENOMIC DNA]</scope>
    <source>
        <strain evidence="1 2">DD24</strain>
    </source>
</reference>
<dbReference type="EMBL" id="LQZB01000205">
    <property type="protein sequence ID" value="KXU03188.1"/>
    <property type="molecule type" value="Genomic_DNA"/>
</dbReference>
<comment type="caution">
    <text evidence="1">The sequence shown here is derived from an EMBL/GenBank/DDBJ whole genome shotgun (WGS) entry which is preliminary data.</text>
</comment>
<gene>
    <name evidence="1" type="ORF">SORDD24_01936</name>
</gene>
<accession>A0A139QL23</accession>